<dbReference type="PROSITE" id="PS50005">
    <property type="entry name" value="TPR"/>
    <property type="match status" value="4"/>
</dbReference>
<dbReference type="InterPro" id="IPR019734">
    <property type="entry name" value="TPR_rpt"/>
</dbReference>
<dbReference type="KEGG" id="ole:K0B96_03330"/>
<dbReference type="EMBL" id="CP080507">
    <property type="protein sequence ID" value="QYM79665.1"/>
    <property type="molecule type" value="Genomic_DNA"/>
</dbReference>
<name>A0A8F9TV64_9BACT</name>
<organism evidence="5 6">
    <name type="scientific">Horticoccus luteus</name>
    <dbReference type="NCBI Taxonomy" id="2862869"/>
    <lineage>
        <taxon>Bacteria</taxon>
        <taxon>Pseudomonadati</taxon>
        <taxon>Verrucomicrobiota</taxon>
        <taxon>Opitutia</taxon>
        <taxon>Opitutales</taxon>
        <taxon>Opitutaceae</taxon>
        <taxon>Horticoccus</taxon>
    </lineage>
</organism>
<feature type="chain" id="PRO_5034430757" evidence="4">
    <location>
        <begin position="20"/>
        <end position="710"/>
    </location>
</feature>
<dbReference type="Proteomes" id="UP000825051">
    <property type="component" value="Chromosome"/>
</dbReference>
<dbReference type="PROSITE" id="PS50293">
    <property type="entry name" value="TPR_REGION"/>
    <property type="match status" value="1"/>
</dbReference>
<proteinExistence type="predicted"/>
<feature type="signal peptide" evidence="4">
    <location>
        <begin position="1"/>
        <end position="19"/>
    </location>
</feature>
<feature type="repeat" description="TPR" evidence="3">
    <location>
        <begin position="572"/>
        <end position="605"/>
    </location>
</feature>
<dbReference type="Pfam" id="PF13414">
    <property type="entry name" value="TPR_11"/>
    <property type="match status" value="1"/>
</dbReference>
<dbReference type="Pfam" id="PF13432">
    <property type="entry name" value="TPR_16"/>
    <property type="match status" value="2"/>
</dbReference>
<gene>
    <name evidence="5" type="ORF">K0B96_03330</name>
</gene>
<dbReference type="InterPro" id="IPR050498">
    <property type="entry name" value="Ycf3"/>
</dbReference>
<feature type="repeat" description="TPR" evidence="3">
    <location>
        <begin position="434"/>
        <end position="467"/>
    </location>
</feature>
<dbReference type="AlphaFoldDB" id="A0A8F9TV64"/>
<feature type="repeat" description="TPR" evidence="3">
    <location>
        <begin position="184"/>
        <end position="217"/>
    </location>
</feature>
<keyword evidence="4" id="KW-0732">Signal</keyword>
<keyword evidence="6" id="KW-1185">Reference proteome</keyword>
<dbReference type="Gene3D" id="1.25.40.10">
    <property type="entry name" value="Tetratricopeptide repeat domain"/>
    <property type="match status" value="3"/>
</dbReference>
<sequence length="710" mass="78665">MKSFVLVTALLLGAPMVRAADAPTSQQLQTQLQEQTASIDALQRQVKETDVGDKAQYTYYQLALAYQKRALVYEKLKQWKDAAWDWYLADAMRFKIYDGKYKTLINGEAMIRTNQARDQLRAGDWDGANRSMKEARRGKGWESRHARQCLVGALVHLYFNRPDAALADALDAKARAPKESAILRDAYVALSLAYYQKGDLENTQTTWAEVLKLDPKFAVVKFFSPDGARRNAAIAQNPDDADAWLERGRYYLRFGDLFTKPKSKAIEAPGSSLPQPDSVQNFTASDAYFWNAAQRDFTRSVTLKRTPVALALRAQSLYKLENAPAIRKEGLHPPGLSWTEDERAAVATGADNFEAMDALRELYQYKADQIRADGGRARLRRAAQKQANSYASMALLHHPADPMAPVASFQLEEGADDLIEATRGATLDRPAATAREWKELGNEYRRRGDLYNALQSYEQALKLDPKYADAQSNVGSIYSDAGDYRRAIPAFRAAIALEAGHGVAHFNLASILRTMVFLPDALVEAEATVKYASPDLAAVALGARGNIRYLLQDRAGALADWRAEVALDPHQAQAWRAIGKVSLGDADFAGAREAFAKAVQLQPDDPFAKILLATVLNIAAFQEATQAQGKTIDATNSSAREIVHPEAAKLLAGVHLRSRAEWEELLHLWDELFVDTAMGRNEGLRPLADSGKIVLRTVYSERKLAVDEAD</sequence>
<evidence type="ECO:0000256" key="3">
    <source>
        <dbReference type="PROSITE-ProRule" id="PRU00339"/>
    </source>
</evidence>
<dbReference type="InterPro" id="IPR011990">
    <property type="entry name" value="TPR-like_helical_dom_sf"/>
</dbReference>
<accession>A0A8F9TV64</accession>
<evidence type="ECO:0000313" key="6">
    <source>
        <dbReference type="Proteomes" id="UP000825051"/>
    </source>
</evidence>
<keyword evidence="2 3" id="KW-0802">TPR repeat</keyword>
<dbReference type="SUPFAM" id="SSF48452">
    <property type="entry name" value="TPR-like"/>
    <property type="match status" value="2"/>
</dbReference>
<reference evidence="5" key="1">
    <citation type="submission" date="2021-08" db="EMBL/GenBank/DDBJ databases">
        <title>Genome of a novel bacterium of the phylum Verrucomicrobia, Oleiharenicola sp. KSB-15.</title>
        <authorList>
            <person name="Chung J.-H."/>
            <person name="Ahn J.-H."/>
            <person name="Yoon Y."/>
            <person name="Kim D.-Y."/>
            <person name="An S.-H."/>
            <person name="Park I."/>
            <person name="Yeon J."/>
        </authorList>
    </citation>
    <scope>NUCLEOTIDE SEQUENCE</scope>
    <source>
        <strain evidence="5">KSB-15</strain>
    </source>
</reference>
<protein>
    <submittedName>
        <fullName evidence="5">Tetratricopeptide repeat protein</fullName>
    </submittedName>
</protein>
<evidence type="ECO:0000256" key="2">
    <source>
        <dbReference type="ARBA" id="ARBA00022803"/>
    </source>
</evidence>
<keyword evidence="1" id="KW-0677">Repeat</keyword>
<evidence type="ECO:0000313" key="5">
    <source>
        <dbReference type="EMBL" id="QYM79665.1"/>
    </source>
</evidence>
<feature type="repeat" description="TPR" evidence="3">
    <location>
        <begin position="468"/>
        <end position="501"/>
    </location>
</feature>
<evidence type="ECO:0000256" key="1">
    <source>
        <dbReference type="ARBA" id="ARBA00022737"/>
    </source>
</evidence>
<dbReference type="PANTHER" id="PTHR44858:SF1">
    <property type="entry name" value="UDP-N-ACETYLGLUCOSAMINE--PEPTIDE N-ACETYLGLUCOSAMINYLTRANSFERASE SPINDLY-RELATED"/>
    <property type="match status" value="1"/>
</dbReference>
<dbReference type="SMART" id="SM00028">
    <property type="entry name" value="TPR"/>
    <property type="match status" value="5"/>
</dbReference>
<dbReference type="PANTHER" id="PTHR44858">
    <property type="entry name" value="TETRATRICOPEPTIDE REPEAT PROTEIN 6"/>
    <property type="match status" value="1"/>
</dbReference>
<dbReference type="RefSeq" id="WP_220163845.1">
    <property type="nucleotide sequence ID" value="NZ_CP080507.1"/>
</dbReference>
<evidence type="ECO:0000256" key="4">
    <source>
        <dbReference type="SAM" id="SignalP"/>
    </source>
</evidence>